<sequence length="181" mass="20056">MTTQKNKRFNFPGFVFFAIADIAVFVILYLILFESGAIQGLASMKAIIGLGLGMICVGSLLIYLTHAVSDLKVRRVLNIGYIPFVGGVLMVTSELLVFDLTNFTGQTLTISDLLMILISMILLLISFAAVYFALRPKANGSYAVENEMEGKLEKTERKLEEAEKRITVLESEIKALRNNPK</sequence>
<accession>A0A484F5P5</accession>
<keyword evidence="4" id="KW-1185">Reference proteome</keyword>
<keyword evidence="2" id="KW-0812">Transmembrane</keyword>
<gene>
    <name evidence="3" type="ORF">C7391_0540</name>
</gene>
<dbReference type="Proteomes" id="UP000294855">
    <property type="component" value="Unassembled WGS sequence"/>
</dbReference>
<dbReference type="RefSeq" id="WP_133517010.1">
    <property type="nucleotide sequence ID" value="NZ_JAHDUW010000005.1"/>
</dbReference>
<evidence type="ECO:0000256" key="2">
    <source>
        <dbReference type="SAM" id="Phobius"/>
    </source>
</evidence>
<dbReference type="EMBL" id="SNYS01000006">
    <property type="protein sequence ID" value="TDQ70200.1"/>
    <property type="molecule type" value="Genomic_DNA"/>
</dbReference>
<organism evidence="3 4">
    <name type="scientific">Methanimicrococcus blatticola</name>
    <dbReference type="NCBI Taxonomy" id="91560"/>
    <lineage>
        <taxon>Archaea</taxon>
        <taxon>Methanobacteriati</taxon>
        <taxon>Methanobacteriota</taxon>
        <taxon>Stenosarchaea group</taxon>
        <taxon>Methanomicrobia</taxon>
        <taxon>Methanosarcinales</taxon>
        <taxon>Methanosarcinaceae</taxon>
        <taxon>Methanimicrococcus</taxon>
    </lineage>
</organism>
<proteinExistence type="predicted"/>
<feature type="transmembrane region" description="Helical" evidence="2">
    <location>
        <begin position="44"/>
        <end position="64"/>
    </location>
</feature>
<comment type="caution">
    <text evidence="3">The sequence shown here is derived from an EMBL/GenBank/DDBJ whole genome shotgun (WGS) entry which is preliminary data.</text>
</comment>
<feature type="transmembrane region" description="Helical" evidence="2">
    <location>
        <begin position="76"/>
        <end position="98"/>
    </location>
</feature>
<evidence type="ECO:0000313" key="4">
    <source>
        <dbReference type="Proteomes" id="UP000294855"/>
    </source>
</evidence>
<feature type="transmembrane region" description="Helical" evidence="2">
    <location>
        <begin position="113"/>
        <end position="134"/>
    </location>
</feature>
<reference evidence="3 4" key="1">
    <citation type="submission" date="2019-03" db="EMBL/GenBank/DDBJ databases">
        <title>Genomic Encyclopedia of Type Strains, Phase IV (KMG-IV): sequencing the most valuable type-strain genomes for metagenomic binning, comparative biology and taxonomic classification.</title>
        <authorList>
            <person name="Goeker M."/>
        </authorList>
    </citation>
    <scope>NUCLEOTIDE SEQUENCE [LARGE SCALE GENOMIC DNA]</scope>
    <source>
        <strain evidence="3 4">DSM 13328</strain>
    </source>
</reference>
<name>A0A484F5P5_9EURY</name>
<dbReference type="AlphaFoldDB" id="A0A484F5P5"/>
<evidence type="ECO:0000256" key="1">
    <source>
        <dbReference type="SAM" id="Coils"/>
    </source>
</evidence>
<evidence type="ECO:0000313" key="3">
    <source>
        <dbReference type="EMBL" id="TDQ70200.1"/>
    </source>
</evidence>
<keyword evidence="1" id="KW-0175">Coiled coil</keyword>
<protein>
    <submittedName>
        <fullName evidence="3">Uncharacterized protein</fullName>
    </submittedName>
</protein>
<keyword evidence="2" id="KW-1133">Transmembrane helix</keyword>
<feature type="transmembrane region" description="Helical" evidence="2">
    <location>
        <begin position="12"/>
        <end position="32"/>
    </location>
</feature>
<feature type="coiled-coil region" evidence="1">
    <location>
        <begin position="145"/>
        <end position="179"/>
    </location>
</feature>
<keyword evidence="2" id="KW-0472">Membrane</keyword>